<evidence type="ECO:0000313" key="6">
    <source>
        <dbReference type="Proteomes" id="UP000306037"/>
    </source>
</evidence>
<dbReference type="Gene3D" id="3.90.580.10">
    <property type="entry name" value="Zinc finger, CHC2-type domain"/>
    <property type="match status" value="1"/>
</dbReference>
<comment type="caution">
    <text evidence="5">The sequence shown here is derived from an EMBL/GenBank/DDBJ whole genome shotgun (WGS) entry which is preliminary data.</text>
</comment>
<dbReference type="InterPro" id="IPR002694">
    <property type="entry name" value="Znf_CHC2"/>
</dbReference>
<evidence type="ECO:0000256" key="2">
    <source>
        <dbReference type="ARBA" id="ARBA00022771"/>
    </source>
</evidence>
<feature type="domain" description="Zinc finger CHC2-type" evidence="4">
    <location>
        <begin position="5"/>
        <end position="99"/>
    </location>
</feature>
<evidence type="ECO:0000256" key="1">
    <source>
        <dbReference type="ARBA" id="ARBA00022723"/>
    </source>
</evidence>
<dbReference type="InterPro" id="IPR050219">
    <property type="entry name" value="DnaG_primase"/>
</dbReference>
<dbReference type="GO" id="GO:0003677">
    <property type="term" value="F:DNA binding"/>
    <property type="evidence" value="ECO:0007669"/>
    <property type="project" value="InterPro"/>
</dbReference>
<gene>
    <name evidence="5" type="ORF">FC694_22515</name>
</gene>
<dbReference type="Pfam" id="PF01807">
    <property type="entry name" value="Zn_ribbon_DnaG"/>
    <property type="match status" value="1"/>
</dbReference>
<dbReference type="InterPro" id="IPR036977">
    <property type="entry name" value="DNA_primase_Znf_CHC2"/>
</dbReference>
<sequence>MQKSDLIKSKLPIINFLESYCGVTVRKRGKNYMCKCPFHADNKDSMIVNVSDNNCFCFAGCGNRRPIDQFSGLMLLHGWTHKQAEAFLLKELKLDVNLNHKNMQKEIAKQKAIHKKMQHMKNLENAILQALLNREKEFKQFLRMFEFTTESEMFYEIYHKLPILEYEIDILLSDDTHAKYEVMKYYLGGLEQYEKHFR</sequence>
<evidence type="ECO:0000313" key="5">
    <source>
        <dbReference type="EMBL" id="TKH12191.1"/>
    </source>
</evidence>
<evidence type="ECO:0000256" key="3">
    <source>
        <dbReference type="ARBA" id="ARBA00022833"/>
    </source>
</evidence>
<reference evidence="5 6" key="1">
    <citation type="journal article" date="2019" name="Environ. Microbiol.">
        <title>An active ?-lactamase is a part of an orchestrated cell wall stress resistance network of Bacillus subtilis and related rhizosphere species.</title>
        <authorList>
            <person name="Bucher T."/>
            <person name="Keren-Paz A."/>
            <person name="Hausser J."/>
            <person name="Olender T."/>
            <person name="Cytryn E."/>
            <person name="Kolodkin-Gal I."/>
        </authorList>
    </citation>
    <scope>NUCLEOTIDE SEQUENCE [LARGE SCALE GENOMIC DNA]</scope>
    <source>
        <strain evidence="5 6">I71</strain>
    </source>
</reference>
<dbReference type="GO" id="GO:0003899">
    <property type="term" value="F:DNA-directed RNA polymerase activity"/>
    <property type="evidence" value="ECO:0007669"/>
    <property type="project" value="InterPro"/>
</dbReference>
<dbReference type="SUPFAM" id="SSF57783">
    <property type="entry name" value="Zinc beta-ribbon"/>
    <property type="match status" value="1"/>
</dbReference>
<dbReference type="GO" id="GO:0008270">
    <property type="term" value="F:zinc ion binding"/>
    <property type="evidence" value="ECO:0007669"/>
    <property type="project" value="UniProtKB-KW"/>
</dbReference>
<dbReference type="PANTHER" id="PTHR30313">
    <property type="entry name" value="DNA PRIMASE"/>
    <property type="match status" value="1"/>
</dbReference>
<dbReference type="EMBL" id="SZOM01000206">
    <property type="protein sequence ID" value="TKH12191.1"/>
    <property type="molecule type" value="Genomic_DNA"/>
</dbReference>
<protein>
    <recommendedName>
        <fullName evidence="4">Zinc finger CHC2-type domain-containing protein</fullName>
    </recommendedName>
</protein>
<keyword evidence="2" id="KW-0863">Zinc-finger</keyword>
<dbReference type="GO" id="GO:0005737">
    <property type="term" value="C:cytoplasm"/>
    <property type="evidence" value="ECO:0007669"/>
    <property type="project" value="TreeGrafter"/>
</dbReference>
<name>A0A4V5SH09_9BACI</name>
<keyword evidence="1" id="KW-0479">Metal-binding</keyword>
<dbReference type="PANTHER" id="PTHR30313:SF2">
    <property type="entry name" value="DNA PRIMASE"/>
    <property type="match status" value="1"/>
</dbReference>
<evidence type="ECO:0000259" key="4">
    <source>
        <dbReference type="Pfam" id="PF01807"/>
    </source>
</evidence>
<dbReference type="Proteomes" id="UP000306037">
    <property type="component" value="Unassembled WGS sequence"/>
</dbReference>
<dbReference type="GO" id="GO:0006269">
    <property type="term" value="P:DNA replication, synthesis of primer"/>
    <property type="evidence" value="ECO:0007669"/>
    <property type="project" value="TreeGrafter"/>
</dbReference>
<dbReference type="AlphaFoldDB" id="A0A4V5SH09"/>
<accession>A0A4V5SH09</accession>
<organism evidence="5 6">
    <name type="scientific">Bacillus wiedmannii</name>
    <dbReference type="NCBI Taxonomy" id="1890302"/>
    <lineage>
        <taxon>Bacteria</taxon>
        <taxon>Bacillati</taxon>
        <taxon>Bacillota</taxon>
        <taxon>Bacilli</taxon>
        <taxon>Bacillales</taxon>
        <taxon>Bacillaceae</taxon>
        <taxon>Bacillus</taxon>
        <taxon>Bacillus cereus group</taxon>
    </lineage>
</organism>
<keyword evidence="3" id="KW-0862">Zinc</keyword>
<proteinExistence type="predicted"/>
<dbReference type="RefSeq" id="WP_137053144.1">
    <property type="nucleotide sequence ID" value="NZ_SZOM01000206.1"/>
</dbReference>